<keyword evidence="1" id="KW-0378">Hydrolase</keyword>
<feature type="binding site" evidence="2">
    <location>
        <position position="102"/>
    </location>
    <ligand>
        <name>Mn(2+)</name>
        <dbReference type="ChEBI" id="CHEBI:29035"/>
        <label>2</label>
    </ligand>
</feature>
<feature type="binding site" evidence="2">
    <location>
        <position position="136"/>
    </location>
    <ligand>
        <name>Mn(2+)</name>
        <dbReference type="ChEBI" id="CHEBI:29035"/>
        <label>2</label>
    </ligand>
</feature>
<evidence type="ECO:0000259" key="3">
    <source>
        <dbReference type="Pfam" id="PF07687"/>
    </source>
</evidence>
<evidence type="ECO:0000313" key="4">
    <source>
        <dbReference type="EMBL" id="MBC8535979.1"/>
    </source>
</evidence>
<dbReference type="Pfam" id="PF07687">
    <property type="entry name" value="M20_dimer"/>
    <property type="match status" value="1"/>
</dbReference>
<dbReference type="PIRSF" id="PIRSF005962">
    <property type="entry name" value="Pept_M20D_amidohydro"/>
    <property type="match status" value="1"/>
</dbReference>
<dbReference type="EMBL" id="JACRSP010000002">
    <property type="protein sequence ID" value="MBC8535979.1"/>
    <property type="molecule type" value="Genomic_DNA"/>
</dbReference>
<evidence type="ECO:0000256" key="2">
    <source>
        <dbReference type="PIRSR" id="PIRSR005962-1"/>
    </source>
</evidence>
<dbReference type="RefSeq" id="WP_249299736.1">
    <property type="nucleotide sequence ID" value="NZ_JACRSP010000002.1"/>
</dbReference>
<keyword evidence="2" id="KW-0464">Manganese</keyword>
<dbReference type="SUPFAM" id="SSF53187">
    <property type="entry name" value="Zn-dependent exopeptidases"/>
    <property type="match status" value="1"/>
</dbReference>
<dbReference type="InterPro" id="IPR002933">
    <property type="entry name" value="Peptidase_M20"/>
</dbReference>
<keyword evidence="5" id="KW-1185">Reference proteome</keyword>
<protein>
    <submittedName>
        <fullName evidence="4">Amidohydrolase</fullName>
    </submittedName>
</protein>
<dbReference type="AlphaFoldDB" id="A0A926DES5"/>
<feature type="binding site" evidence="2">
    <location>
        <position position="100"/>
    </location>
    <ligand>
        <name>Mn(2+)</name>
        <dbReference type="ChEBI" id="CHEBI:29035"/>
        <label>2</label>
    </ligand>
</feature>
<gene>
    <name evidence="4" type="ORF">H8695_04655</name>
</gene>
<accession>A0A926DES5</accession>
<proteinExistence type="predicted"/>
<dbReference type="FunFam" id="3.30.70.360:FF:000001">
    <property type="entry name" value="N-acetyldiaminopimelate deacetylase"/>
    <property type="match status" value="1"/>
</dbReference>
<dbReference type="InterPro" id="IPR036264">
    <property type="entry name" value="Bact_exopeptidase_dim_dom"/>
</dbReference>
<dbReference type="InterPro" id="IPR017439">
    <property type="entry name" value="Amidohydrolase"/>
</dbReference>
<feature type="binding site" evidence="2">
    <location>
        <position position="160"/>
    </location>
    <ligand>
        <name>Mn(2+)</name>
        <dbReference type="ChEBI" id="CHEBI:29035"/>
        <label>2</label>
    </ligand>
</feature>
<organism evidence="4 5">
    <name type="scientific">Feifania hominis</name>
    <dbReference type="NCBI Taxonomy" id="2763660"/>
    <lineage>
        <taxon>Bacteria</taxon>
        <taxon>Bacillati</taxon>
        <taxon>Bacillota</taxon>
        <taxon>Clostridia</taxon>
        <taxon>Eubacteriales</taxon>
        <taxon>Feifaniaceae</taxon>
        <taxon>Feifania</taxon>
    </lineage>
</organism>
<dbReference type="PANTHER" id="PTHR11014">
    <property type="entry name" value="PEPTIDASE M20 FAMILY MEMBER"/>
    <property type="match status" value="1"/>
</dbReference>
<evidence type="ECO:0000256" key="1">
    <source>
        <dbReference type="ARBA" id="ARBA00022801"/>
    </source>
</evidence>
<dbReference type="GO" id="GO:0046872">
    <property type="term" value="F:metal ion binding"/>
    <property type="evidence" value="ECO:0007669"/>
    <property type="project" value="UniProtKB-KW"/>
</dbReference>
<dbReference type="Gene3D" id="3.40.630.10">
    <property type="entry name" value="Zn peptidases"/>
    <property type="match status" value="1"/>
</dbReference>
<comment type="cofactor">
    <cofactor evidence="2">
        <name>Mn(2+)</name>
        <dbReference type="ChEBI" id="CHEBI:29035"/>
    </cofactor>
    <text evidence="2">The Mn(2+) ion enhances activity.</text>
</comment>
<dbReference type="SUPFAM" id="SSF55031">
    <property type="entry name" value="Bacterial exopeptidase dimerisation domain"/>
    <property type="match status" value="1"/>
</dbReference>
<feature type="domain" description="Peptidase M20 dimerisation" evidence="3">
    <location>
        <begin position="184"/>
        <end position="276"/>
    </location>
</feature>
<name>A0A926DES5_9FIRM</name>
<dbReference type="PANTHER" id="PTHR11014:SF63">
    <property type="entry name" value="METALLOPEPTIDASE, PUTATIVE (AFU_ORTHOLOGUE AFUA_6G09600)-RELATED"/>
    <property type="match status" value="1"/>
</dbReference>
<dbReference type="Gene3D" id="3.30.70.360">
    <property type="match status" value="1"/>
</dbReference>
<dbReference type="Proteomes" id="UP000620366">
    <property type="component" value="Unassembled WGS sequence"/>
</dbReference>
<dbReference type="NCBIfam" id="TIGR01891">
    <property type="entry name" value="amidohydrolases"/>
    <property type="match status" value="1"/>
</dbReference>
<comment type="caution">
    <text evidence="4">The sequence shown here is derived from an EMBL/GenBank/DDBJ whole genome shotgun (WGS) entry which is preliminary data.</text>
</comment>
<sequence length="383" mass="41209">MDIKSLAREVEDKVIAFRRDLHMHPEASFQEFRTTDQIAKALDEMGIPYRRFEPTGLIGEIKGGKPGKTVALRADIDALSITEKTGLDFASQNEGLMHACGHDTHAAMLMGAAMVLNRVKDELCGTVKLLFQPAEEVAGGAKKVIEQGALDGVDYIFGIHIAAKMPVGVVGMRHGASAASADVFRIKVVGKASHGAMPQMGCDATVAAAAIVMNLQTIVSREVDPEKPLVVTVGKLESGSRFNIVSGEANMEGTIRSYDYDLHHSLPDIVKRIAENTAETFRCKAEVEYEMMTEVLVNDAESVELARGAAAKIIDNPAMLIEVPATMGGEDFAEYTPLCKASFAMVGAGGEYPQHSDRVVFDENSFRTGVALYAQVAADYLNG</sequence>
<keyword evidence="2" id="KW-0479">Metal-binding</keyword>
<dbReference type="Pfam" id="PF01546">
    <property type="entry name" value="Peptidase_M20"/>
    <property type="match status" value="1"/>
</dbReference>
<feature type="binding site" evidence="2">
    <location>
        <position position="355"/>
    </location>
    <ligand>
        <name>Mn(2+)</name>
        <dbReference type="ChEBI" id="CHEBI:29035"/>
        <label>2</label>
    </ligand>
</feature>
<reference evidence="4" key="1">
    <citation type="submission" date="2020-08" db="EMBL/GenBank/DDBJ databases">
        <title>Genome public.</title>
        <authorList>
            <person name="Liu C."/>
            <person name="Sun Q."/>
        </authorList>
    </citation>
    <scope>NUCLEOTIDE SEQUENCE</scope>
    <source>
        <strain evidence="4">BX7</strain>
    </source>
</reference>
<evidence type="ECO:0000313" key="5">
    <source>
        <dbReference type="Proteomes" id="UP000620366"/>
    </source>
</evidence>
<dbReference type="InterPro" id="IPR011650">
    <property type="entry name" value="Peptidase_M20_dimer"/>
</dbReference>
<dbReference type="GO" id="GO:0050118">
    <property type="term" value="F:N-acetyldiaminopimelate deacetylase activity"/>
    <property type="evidence" value="ECO:0007669"/>
    <property type="project" value="UniProtKB-ARBA"/>
</dbReference>
<dbReference type="GO" id="GO:0019877">
    <property type="term" value="P:diaminopimelate biosynthetic process"/>
    <property type="evidence" value="ECO:0007669"/>
    <property type="project" value="UniProtKB-ARBA"/>
</dbReference>